<protein>
    <submittedName>
        <fullName evidence="1">Uncharacterized protein</fullName>
    </submittedName>
</protein>
<dbReference type="EMBL" id="JACXVP010000001">
    <property type="protein sequence ID" value="KAG5630590.1"/>
    <property type="molecule type" value="Genomic_DNA"/>
</dbReference>
<dbReference type="AlphaFoldDB" id="A0A9J6B1J0"/>
<accession>A0A9J6B1J0</accession>
<evidence type="ECO:0000313" key="1">
    <source>
        <dbReference type="EMBL" id="KAG5630590.1"/>
    </source>
</evidence>
<comment type="caution">
    <text evidence="1">The sequence shown here is derived from an EMBL/GenBank/DDBJ whole genome shotgun (WGS) entry which is preliminary data.</text>
</comment>
<gene>
    <name evidence="1" type="ORF">H5410_002307</name>
</gene>
<organism evidence="1 2">
    <name type="scientific">Solanum commersonii</name>
    <name type="common">Commerson's wild potato</name>
    <name type="synonym">Commerson's nightshade</name>
    <dbReference type="NCBI Taxonomy" id="4109"/>
    <lineage>
        <taxon>Eukaryota</taxon>
        <taxon>Viridiplantae</taxon>
        <taxon>Streptophyta</taxon>
        <taxon>Embryophyta</taxon>
        <taxon>Tracheophyta</taxon>
        <taxon>Spermatophyta</taxon>
        <taxon>Magnoliopsida</taxon>
        <taxon>eudicotyledons</taxon>
        <taxon>Gunneridae</taxon>
        <taxon>Pentapetalae</taxon>
        <taxon>asterids</taxon>
        <taxon>lamiids</taxon>
        <taxon>Solanales</taxon>
        <taxon>Solanaceae</taxon>
        <taxon>Solanoideae</taxon>
        <taxon>Solaneae</taxon>
        <taxon>Solanum</taxon>
    </lineage>
</organism>
<name>A0A9J6B1J0_SOLCO</name>
<keyword evidence="2" id="KW-1185">Reference proteome</keyword>
<proteinExistence type="predicted"/>
<evidence type="ECO:0000313" key="2">
    <source>
        <dbReference type="Proteomes" id="UP000824120"/>
    </source>
</evidence>
<sequence length="158" mass="18424">MPLHERRIYGSVRPSGCKHRRNGTVSAMLVNQVQPGNSLEIPDKIGNRLHWKPDNLQIVVQAPTWPRNRRKNGIVLSAKLVKIIPPRNSPRTPDKIENHLLSKPDNLQIVMQEPTWPRKKVHRNVNWTPTFKIFQVIFLSTVTIHTSNKHNTRKRKHR</sequence>
<reference evidence="1 2" key="1">
    <citation type="submission" date="2020-09" db="EMBL/GenBank/DDBJ databases">
        <title>De no assembly of potato wild relative species, Solanum commersonii.</title>
        <authorList>
            <person name="Cho K."/>
        </authorList>
    </citation>
    <scope>NUCLEOTIDE SEQUENCE [LARGE SCALE GENOMIC DNA]</scope>
    <source>
        <strain evidence="1">LZ3.2</strain>
        <tissue evidence="1">Leaf</tissue>
    </source>
</reference>
<dbReference type="Proteomes" id="UP000824120">
    <property type="component" value="Chromosome 1"/>
</dbReference>